<proteinExistence type="predicted"/>
<reference evidence="1 2" key="1">
    <citation type="journal article" date="2015" name="Nature">
        <title>rRNA introns, odd ribosomes, and small enigmatic genomes across a large radiation of phyla.</title>
        <authorList>
            <person name="Brown C.T."/>
            <person name="Hug L.A."/>
            <person name="Thomas B.C."/>
            <person name="Sharon I."/>
            <person name="Castelle C.J."/>
            <person name="Singh A."/>
            <person name="Wilkins M.J."/>
            <person name="Williams K.H."/>
            <person name="Banfield J.F."/>
        </authorList>
    </citation>
    <scope>NUCLEOTIDE SEQUENCE [LARGE SCALE GENOMIC DNA]</scope>
</reference>
<accession>A0A0G0JI21</accession>
<dbReference type="Proteomes" id="UP000034235">
    <property type="component" value="Unassembled WGS sequence"/>
</dbReference>
<gene>
    <name evidence="1" type="ORF">US86_C0001G0275</name>
</gene>
<dbReference type="AlphaFoldDB" id="A0A0G0JI21"/>
<organism evidence="1 2">
    <name type="scientific">Candidatus Daviesbacteria bacterium GW2011_GWA2_38_24</name>
    <dbReference type="NCBI Taxonomy" id="1618422"/>
    <lineage>
        <taxon>Bacteria</taxon>
        <taxon>Candidatus Daviesiibacteriota</taxon>
    </lineage>
</organism>
<name>A0A0G0JI21_9BACT</name>
<protein>
    <submittedName>
        <fullName evidence="1">Uncharacterized protein</fullName>
    </submittedName>
</protein>
<dbReference type="EMBL" id="LBUP01000001">
    <property type="protein sequence ID" value="KKQ67348.1"/>
    <property type="molecule type" value="Genomic_DNA"/>
</dbReference>
<evidence type="ECO:0000313" key="2">
    <source>
        <dbReference type="Proteomes" id="UP000034235"/>
    </source>
</evidence>
<sequence length="384" mass="43510">METLNRETGTIVKILHSEMSEVTRAPSIDPAFGQSNLGRLGWEAANALTRDLLDLYEKGSSGKRRKKAIPRRVFIFDGEPLVGKSHFKRRMDRFFDIWITNLTQGSEEGMKLPRRIAFKSVTWEKDGEDCAVIKGRVQPGTRGVLPPEDLAVCNDELEKATLDAIDSSLLVSMEFPGITAIREPLPGKPGVYRTIGRNLGSDLLYKLAKREDEFGLLPEYQIYLATILGGENLKRLKAVERTDPGVARLLSLAQTPEEVASLEKQYGDILFKEGATQEAIVYIEEQVNNLVKKKWQDKIELVPPKPDYVDDEDFEPELELVQNYEYRTRSIAKFAEYIYWRDFRWHPGRKIGIPSSNILIGYNNPPLSTLASRSGMFLEDKIAS</sequence>
<comment type="caution">
    <text evidence="1">The sequence shown here is derived from an EMBL/GenBank/DDBJ whole genome shotgun (WGS) entry which is preliminary data.</text>
</comment>
<evidence type="ECO:0000313" key="1">
    <source>
        <dbReference type="EMBL" id="KKQ67348.1"/>
    </source>
</evidence>